<name>A0A830CWE5_9LAMI</name>
<dbReference type="EMBL" id="BMAC01000715">
    <property type="protein sequence ID" value="GFQ01899.1"/>
    <property type="molecule type" value="Genomic_DNA"/>
</dbReference>
<dbReference type="InterPro" id="IPR017451">
    <property type="entry name" value="F-box-assoc_interact_dom"/>
</dbReference>
<feature type="compositionally biased region" description="Basic and acidic residues" evidence="1">
    <location>
        <begin position="593"/>
        <end position="613"/>
    </location>
</feature>
<feature type="compositionally biased region" description="Basic residues" evidence="1">
    <location>
        <begin position="621"/>
        <end position="632"/>
    </location>
</feature>
<reference evidence="3" key="1">
    <citation type="submission" date="2020-07" db="EMBL/GenBank/DDBJ databases">
        <title>Ethylene signaling mediates host invasion by parasitic plants.</title>
        <authorList>
            <person name="Yoshida S."/>
        </authorList>
    </citation>
    <scope>NUCLEOTIDE SEQUENCE</scope>
    <source>
        <strain evidence="3">Okayama</strain>
    </source>
</reference>
<evidence type="ECO:0000313" key="3">
    <source>
        <dbReference type="EMBL" id="GFQ01899.1"/>
    </source>
</evidence>
<dbReference type="NCBIfam" id="TIGR01640">
    <property type="entry name" value="F_box_assoc_1"/>
    <property type="match status" value="1"/>
</dbReference>
<gene>
    <name evidence="3" type="ORF">PHJA_002333800</name>
</gene>
<sequence>MGLHSRSLFGSISKLRYTSGNSINPFIRHIPKQSRRFHHLINTLSENPDPSPRILILNRPEDGGDSYFSLLSTNGRQRISPEKDFYFWPPRAELPCSFGVIGNNSSGLPHEFHKPPYYVGLVGSCDGLVCLQGNSTDDVGTVFDCSSIRHSRSYCRNRFNCIGFGFDPESKDYKVVMSVCNVYEYWDGYDNFGKFDGTESYQVCSLKTGSWRPLRTPKVHPHHSYGSIYIDGLSYWATCRWTERRRRRFILCFNFANEKLSFFPLPDTGRPVEPYTFCLVEFEGLLGCVIFPASVTDNFFELWVRENESWTRVTKFCVPGAKEPLSCCNKDKWFFKGKNGELLLFDLTTKEPEPEPLNIYDFPKNMEQGVLLGSERAGLWSSDLKYEDEFSYRVATSLRGLGGLYGKNNGRRPITCEYFELKSGSRSDPFEPLFCRTSYVARRFVEGLTDRCDRDNEFLSEGREKSRRQNMKDNNILPRTLHYGYGPNKPKKKNRADGINEEDNRQFRVWVATAALPKRHDGKEPVEVLEEKTPEVVAQRVVHICTKEWECLPKDKPCHVKKGFLDELLDFVPLERQKELHRYLAGELGTQNEKGDGPDSEQEGRSETKKTKPNEGSLSKRPSHGRKGRSKRKHEDTSSSTSST</sequence>
<proteinExistence type="predicted"/>
<dbReference type="InterPro" id="IPR013187">
    <property type="entry name" value="F-box-assoc_dom_typ3"/>
</dbReference>
<dbReference type="PANTHER" id="PTHR31111">
    <property type="entry name" value="BNAA05G37150D PROTEIN-RELATED"/>
    <property type="match status" value="1"/>
</dbReference>
<evidence type="ECO:0000256" key="1">
    <source>
        <dbReference type="SAM" id="MobiDB-lite"/>
    </source>
</evidence>
<keyword evidence="4" id="KW-1185">Reference proteome</keyword>
<dbReference type="Proteomes" id="UP000653305">
    <property type="component" value="Unassembled WGS sequence"/>
</dbReference>
<dbReference type="Pfam" id="PF08268">
    <property type="entry name" value="FBA_3"/>
    <property type="match status" value="1"/>
</dbReference>
<comment type="caution">
    <text evidence="3">The sequence shown here is derived from an EMBL/GenBank/DDBJ whole genome shotgun (WGS) entry which is preliminary data.</text>
</comment>
<dbReference type="PANTHER" id="PTHR31111:SF136">
    <property type="entry name" value="F-BOX ASSOCIATED DOMAIN-CONTAINING PROTEIN"/>
    <property type="match status" value="1"/>
</dbReference>
<feature type="region of interest" description="Disordered" evidence="1">
    <location>
        <begin position="460"/>
        <end position="499"/>
    </location>
</feature>
<feature type="region of interest" description="Disordered" evidence="1">
    <location>
        <begin position="586"/>
        <end position="644"/>
    </location>
</feature>
<organism evidence="3 4">
    <name type="scientific">Phtheirospermum japonicum</name>
    <dbReference type="NCBI Taxonomy" id="374723"/>
    <lineage>
        <taxon>Eukaryota</taxon>
        <taxon>Viridiplantae</taxon>
        <taxon>Streptophyta</taxon>
        <taxon>Embryophyta</taxon>
        <taxon>Tracheophyta</taxon>
        <taxon>Spermatophyta</taxon>
        <taxon>Magnoliopsida</taxon>
        <taxon>eudicotyledons</taxon>
        <taxon>Gunneridae</taxon>
        <taxon>Pentapetalae</taxon>
        <taxon>asterids</taxon>
        <taxon>lamiids</taxon>
        <taxon>Lamiales</taxon>
        <taxon>Orobanchaceae</taxon>
        <taxon>Orobanchaceae incertae sedis</taxon>
        <taxon>Phtheirospermum</taxon>
    </lineage>
</organism>
<feature type="domain" description="F-box associated beta-propeller type 3" evidence="2">
    <location>
        <begin position="120"/>
        <end position="350"/>
    </location>
</feature>
<accession>A0A830CWE5</accession>
<evidence type="ECO:0000259" key="2">
    <source>
        <dbReference type="Pfam" id="PF08268"/>
    </source>
</evidence>
<dbReference type="OrthoDB" id="913353at2759"/>
<dbReference type="AlphaFoldDB" id="A0A830CWE5"/>
<protein>
    <submittedName>
        <fullName evidence="3">F-box/kelch-repeat protein at3g06240</fullName>
    </submittedName>
</protein>
<evidence type="ECO:0000313" key="4">
    <source>
        <dbReference type="Proteomes" id="UP000653305"/>
    </source>
</evidence>